<feature type="domain" description="ABC transmembrane type-1" evidence="8">
    <location>
        <begin position="104"/>
        <end position="295"/>
    </location>
</feature>
<accession>A0ABN0NXH5</accession>
<dbReference type="Proteomes" id="UP000016649">
    <property type="component" value="Unassembled WGS sequence"/>
</dbReference>
<feature type="transmembrane region" description="Helical" evidence="7">
    <location>
        <begin position="43"/>
        <end position="65"/>
    </location>
</feature>
<organism evidence="9 10">
    <name type="scientific">Treponema lecithinolyticum ATCC 700332</name>
    <dbReference type="NCBI Taxonomy" id="1321815"/>
    <lineage>
        <taxon>Bacteria</taxon>
        <taxon>Pseudomonadati</taxon>
        <taxon>Spirochaetota</taxon>
        <taxon>Spirochaetia</taxon>
        <taxon>Spirochaetales</taxon>
        <taxon>Treponemataceae</taxon>
        <taxon>Treponema</taxon>
    </lineage>
</organism>
<evidence type="ECO:0000256" key="6">
    <source>
        <dbReference type="ARBA" id="ARBA00023136"/>
    </source>
</evidence>
<keyword evidence="5 7" id="KW-1133">Transmembrane helix</keyword>
<protein>
    <submittedName>
        <fullName evidence="9">Oligopeptide ABC transporter, permease protein AppC</fullName>
    </submittedName>
</protein>
<dbReference type="PANTHER" id="PTHR43386:SF1">
    <property type="entry name" value="D,D-DIPEPTIDE TRANSPORT SYSTEM PERMEASE PROTEIN DDPC-RELATED"/>
    <property type="match status" value="1"/>
</dbReference>
<feature type="transmembrane region" description="Helical" evidence="7">
    <location>
        <begin position="143"/>
        <end position="161"/>
    </location>
</feature>
<feature type="transmembrane region" description="Helical" evidence="7">
    <location>
        <begin position="167"/>
        <end position="185"/>
    </location>
</feature>
<dbReference type="PROSITE" id="PS50928">
    <property type="entry name" value="ABC_TM1"/>
    <property type="match status" value="1"/>
</dbReference>
<keyword evidence="4 7" id="KW-0812">Transmembrane</keyword>
<evidence type="ECO:0000256" key="4">
    <source>
        <dbReference type="ARBA" id="ARBA00022692"/>
    </source>
</evidence>
<keyword evidence="3" id="KW-1003">Cell membrane</keyword>
<dbReference type="CDD" id="cd06261">
    <property type="entry name" value="TM_PBP2"/>
    <property type="match status" value="1"/>
</dbReference>
<evidence type="ECO:0000313" key="9">
    <source>
        <dbReference type="EMBL" id="ERJ92086.1"/>
    </source>
</evidence>
<keyword evidence="6 7" id="KW-0472">Membrane</keyword>
<dbReference type="InterPro" id="IPR000515">
    <property type="entry name" value="MetI-like"/>
</dbReference>
<keyword evidence="10" id="KW-1185">Reference proteome</keyword>
<feature type="transmembrane region" description="Helical" evidence="7">
    <location>
        <begin position="274"/>
        <end position="295"/>
    </location>
</feature>
<dbReference type="InterPro" id="IPR035906">
    <property type="entry name" value="MetI-like_sf"/>
</dbReference>
<sequence>MTSRALKKLNKQMDKILRREQTNNKNKKRFGNRALRKMFNNKLSVAGLVVFCIILFLCIGSPLFAPYDPLQIDLKNCMAAPSFSHLLGTDKIGRDIFSRILYGGRISIFVGFGSALGTALLGVSLGTYAGYKGGRLDAFVFRLSELFMAFPPMILILLLVSVIGQNLANLIFIFIVTGWGSMYRMTRSRILSLREEEYVQAMKAFGLHDIVICFKHILPNAIGPIAVNITLSTAMFILREAALSFLGLGVPMEIPTWGNILNAANDISVLRQNWWIWLPVGSVIALFVLSINFIGDGLRDSADPSQQG</sequence>
<comment type="caution">
    <text evidence="9">The sequence shown here is derived from an EMBL/GenBank/DDBJ whole genome shotgun (WGS) entry which is preliminary data.</text>
</comment>
<feature type="transmembrane region" description="Helical" evidence="7">
    <location>
        <begin position="106"/>
        <end position="131"/>
    </location>
</feature>
<dbReference type="SUPFAM" id="SSF161098">
    <property type="entry name" value="MetI-like"/>
    <property type="match status" value="1"/>
</dbReference>
<evidence type="ECO:0000256" key="5">
    <source>
        <dbReference type="ARBA" id="ARBA00022989"/>
    </source>
</evidence>
<reference evidence="9 10" key="1">
    <citation type="submission" date="2013-08" db="EMBL/GenBank/DDBJ databases">
        <authorList>
            <person name="Weinstock G."/>
            <person name="Sodergren E."/>
            <person name="Wylie T."/>
            <person name="Fulton L."/>
            <person name="Fulton R."/>
            <person name="Fronick C."/>
            <person name="O'Laughlin M."/>
            <person name="Godfrey J."/>
            <person name="Miner T."/>
            <person name="Herter B."/>
            <person name="Appelbaum E."/>
            <person name="Cordes M."/>
            <person name="Lek S."/>
            <person name="Wollam A."/>
            <person name="Pepin K.H."/>
            <person name="Palsikar V.B."/>
            <person name="Mitreva M."/>
            <person name="Wilson R.K."/>
        </authorList>
    </citation>
    <scope>NUCLEOTIDE SEQUENCE [LARGE SCALE GENOMIC DNA]</scope>
    <source>
        <strain evidence="9 10">ATCC 700332</strain>
    </source>
</reference>
<dbReference type="PANTHER" id="PTHR43386">
    <property type="entry name" value="OLIGOPEPTIDE TRANSPORT SYSTEM PERMEASE PROTEIN APPC"/>
    <property type="match status" value="1"/>
</dbReference>
<evidence type="ECO:0000256" key="7">
    <source>
        <dbReference type="RuleBase" id="RU363032"/>
    </source>
</evidence>
<dbReference type="EMBL" id="AWVH01000039">
    <property type="protein sequence ID" value="ERJ92086.1"/>
    <property type="molecule type" value="Genomic_DNA"/>
</dbReference>
<name>A0ABN0NXH5_TRELE</name>
<dbReference type="Pfam" id="PF00528">
    <property type="entry name" value="BPD_transp_1"/>
    <property type="match status" value="1"/>
</dbReference>
<dbReference type="InterPro" id="IPR050366">
    <property type="entry name" value="BP-dependent_transpt_permease"/>
</dbReference>
<dbReference type="Pfam" id="PF12911">
    <property type="entry name" value="OppC_N"/>
    <property type="match status" value="1"/>
</dbReference>
<evidence type="ECO:0000256" key="3">
    <source>
        <dbReference type="ARBA" id="ARBA00022475"/>
    </source>
</evidence>
<gene>
    <name evidence="9" type="ORF">HMPREF9193_01747</name>
</gene>
<keyword evidence="2 7" id="KW-0813">Transport</keyword>
<dbReference type="Gene3D" id="1.10.3720.10">
    <property type="entry name" value="MetI-like"/>
    <property type="match status" value="1"/>
</dbReference>
<comment type="similarity">
    <text evidence="7">Belongs to the binding-protein-dependent transport system permease family.</text>
</comment>
<evidence type="ECO:0000313" key="10">
    <source>
        <dbReference type="Proteomes" id="UP000016649"/>
    </source>
</evidence>
<comment type="subcellular location">
    <subcellularLocation>
        <location evidence="1 7">Cell membrane</location>
        <topology evidence="1 7">Multi-pass membrane protein</topology>
    </subcellularLocation>
</comment>
<dbReference type="InterPro" id="IPR025966">
    <property type="entry name" value="OppC_N"/>
</dbReference>
<proteinExistence type="inferred from homology"/>
<evidence type="ECO:0000256" key="1">
    <source>
        <dbReference type="ARBA" id="ARBA00004651"/>
    </source>
</evidence>
<evidence type="ECO:0000259" key="8">
    <source>
        <dbReference type="PROSITE" id="PS50928"/>
    </source>
</evidence>
<dbReference type="RefSeq" id="WP_021687945.1">
    <property type="nucleotide sequence ID" value="NZ_KI260569.1"/>
</dbReference>
<evidence type="ECO:0000256" key="2">
    <source>
        <dbReference type="ARBA" id="ARBA00022448"/>
    </source>
</evidence>